<keyword evidence="10" id="KW-1185">Reference proteome</keyword>
<evidence type="ECO:0000313" key="9">
    <source>
        <dbReference type="EMBL" id="MFC3229209.1"/>
    </source>
</evidence>
<dbReference type="EMBL" id="JBHRTR010000031">
    <property type="protein sequence ID" value="MFC3229209.1"/>
    <property type="molecule type" value="Genomic_DNA"/>
</dbReference>
<keyword evidence="4 7" id="KW-0812">Transmembrane</keyword>
<comment type="similarity">
    <text evidence="7">Belongs to the binding-protein-dependent transport system permease family.</text>
</comment>
<feature type="transmembrane region" description="Helical" evidence="7">
    <location>
        <begin position="130"/>
        <end position="152"/>
    </location>
</feature>
<gene>
    <name evidence="9" type="ORF">ACFOGJ_18325</name>
</gene>
<name>A0ABV7L458_9PROT</name>
<proteinExistence type="inferred from homology"/>
<keyword evidence="6 7" id="KW-0472">Membrane</keyword>
<organism evidence="9 10">
    <name type="scientific">Marinibaculum pumilum</name>
    <dbReference type="NCBI Taxonomy" id="1766165"/>
    <lineage>
        <taxon>Bacteria</taxon>
        <taxon>Pseudomonadati</taxon>
        <taxon>Pseudomonadota</taxon>
        <taxon>Alphaproteobacteria</taxon>
        <taxon>Rhodospirillales</taxon>
        <taxon>Rhodospirillaceae</taxon>
        <taxon>Marinibaculum</taxon>
    </lineage>
</organism>
<comment type="caution">
    <text evidence="9">The sequence shown here is derived from an EMBL/GenBank/DDBJ whole genome shotgun (WGS) entry which is preliminary data.</text>
</comment>
<accession>A0ABV7L458</accession>
<feature type="transmembrane region" description="Helical" evidence="7">
    <location>
        <begin position="227"/>
        <end position="247"/>
    </location>
</feature>
<dbReference type="InterPro" id="IPR035906">
    <property type="entry name" value="MetI-like_sf"/>
</dbReference>
<dbReference type="Gene3D" id="1.10.3720.10">
    <property type="entry name" value="MetI-like"/>
    <property type="match status" value="1"/>
</dbReference>
<evidence type="ECO:0000259" key="8">
    <source>
        <dbReference type="PROSITE" id="PS50928"/>
    </source>
</evidence>
<dbReference type="InterPro" id="IPR000515">
    <property type="entry name" value="MetI-like"/>
</dbReference>
<evidence type="ECO:0000256" key="3">
    <source>
        <dbReference type="ARBA" id="ARBA00022475"/>
    </source>
</evidence>
<protein>
    <submittedName>
        <fullName evidence="9">ABC transporter permease</fullName>
    </submittedName>
</protein>
<evidence type="ECO:0000256" key="4">
    <source>
        <dbReference type="ARBA" id="ARBA00022692"/>
    </source>
</evidence>
<dbReference type="Pfam" id="PF00528">
    <property type="entry name" value="BPD_transp_1"/>
    <property type="match status" value="1"/>
</dbReference>
<evidence type="ECO:0000313" key="10">
    <source>
        <dbReference type="Proteomes" id="UP001595528"/>
    </source>
</evidence>
<evidence type="ECO:0000256" key="5">
    <source>
        <dbReference type="ARBA" id="ARBA00022989"/>
    </source>
</evidence>
<keyword evidence="2 7" id="KW-0813">Transport</keyword>
<evidence type="ECO:0000256" key="7">
    <source>
        <dbReference type="RuleBase" id="RU363032"/>
    </source>
</evidence>
<evidence type="ECO:0000256" key="2">
    <source>
        <dbReference type="ARBA" id="ARBA00022448"/>
    </source>
</evidence>
<feature type="domain" description="ABC transmembrane type-1" evidence="8">
    <location>
        <begin position="64"/>
        <end position="244"/>
    </location>
</feature>
<feature type="transmembrane region" description="Helical" evidence="7">
    <location>
        <begin position="12"/>
        <end position="30"/>
    </location>
</feature>
<feature type="transmembrane region" description="Helical" evidence="7">
    <location>
        <begin position="71"/>
        <end position="92"/>
    </location>
</feature>
<keyword evidence="5 7" id="KW-1133">Transmembrane helix</keyword>
<sequence>MSNRSLLEDYRSPLLGVAGFLLFLVVWELLQFAGPDTAKHFSFPLRIVGAVDEVVHLQAFGAAVWKSSYQFVAGILIGSGAGILLALLLGFYRPVGQIFRPLMVAGYTLPLIALIPVLVLILGIGSATAITVVALFTFFPVFFVIYSAMVAVDPALIRMCRSFGGGDRQLIVDIVLPSLVPAVISGIRLGVGRGLAGLVVTELYLGSGGVGGFMLDALGTGAVDQAFVAILVFGIANLALTGLLRHLEKRVEIWRPR</sequence>
<dbReference type="PROSITE" id="PS50928">
    <property type="entry name" value="ABC_TM1"/>
    <property type="match status" value="1"/>
</dbReference>
<evidence type="ECO:0000256" key="1">
    <source>
        <dbReference type="ARBA" id="ARBA00004651"/>
    </source>
</evidence>
<keyword evidence="3" id="KW-1003">Cell membrane</keyword>
<dbReference type="Proteomes" id="UP001595528">
    <property type="component" value="Unassembled WGS sequence"/>
</dbReference>
<dbReference type="PANTHER" id="PTHR30151">
    <property type="entry name" value="ALKANE SULFONATE ABC TRANSPORTER-RELATED, MEMBRANE SUBUNIT"/>
    <property type="match status" value="1"/>
</dbReference>
<dbReference type="RefSeq" id="WP_379903198.1">
    <property type="nucleotide sequence ID" value="NZ_JBHRTR010000031.1"/>
</dbReference>
<feature type="transmembrane region" description="Helical" evidence="7">
    <location>
        <begin position="104"/>
        <end position="124"/>
    </location>
</feature>
<dbReference type="SUPFAM" id="SSF161098">
    <property type="entry name" value="MetI-like"/>
    <property type="match status" value="1"/>
</dbReference>
<dbReference type="PANTHER" id="PTHR30151:SF38">
    <property type="entry name" value="ALIPHATIC SULFONATES TRANSPORT PERMEASE PROTEIN SSUC-RELATED"/>
    <property type="match status" value="1"/>
</dbReference>
<evidence type="ECO:0000256" key="6">
    <source>
        <dbReference type="ARBA" id="ARBA00023136"/>
    </source>
</evidence>
<reference evidence="10" key="1">
    <citation type="journal article" date="2019" name="Int. J. Syst. Evol. Microbiol.">
        <title>The Global Catalogue of Microorganisms (GCM) 10K type strain sequencing project: providing services to taxonomists for standard genome sequencing and annotation.</title>
        <authorList>
            <consortium name="The Broad Institute Genomics Platform"/>
            <consortium name="The Broad Institute Genome Sequencing Center for Infectious Disease"/>
            <person name="Wu L."/>
            <person name="Ma J."/>
        </authorList>
    </citation>
    <scope>NUCLEOTIDE SEQUENCE [LARGE SCALE GENOMIC DNA]</scope>
    <source>
        <strain evidence="10">KCTC 42964</strain>
    </source>
</reference>
<comment type="subcellular location">
    <subcellularLocation>
        <location evidence="1 7">Cell membrane</location>
        <topology evidence="1 7">Multi-pass membrane protein</topology>
    </subcellularLocation>
</comment>
<feature type="transmembrane region" description="Helical" evidence="7">
    <location>
        <begin position="195"/>
        <end position="215"/>
    </location>
</feature>